<comment type="caution">
    <text evidence="3">The sequence shown here is derived from an EMBL/GenBank/DDBJ whole genome shotgun (WGS) entry which is preliminary data.</text>
</comment>
<dbReference type="Proteomes" id="UP000237347">
    <property type="component" value="Unassembled WGS sequence"/>
</dbReference>
<name>A0AAW0KUA6_QUESU</name>
<dbReference type="PANTHER" id="PTHR10353:SF154">
    <property type="entry name" value="BETA-GLUCOSIDASE 9-RELATED"/>
    <property type="match status" value="1"/>
</dbReference>
<reference evidence="3 4" key="1">
    <citation type="journal article" date="2018" name="Sci. Data">
        <title>The draft genome sequence of cork oak.</title>
        <authorList>
            <person name="Ramos A.M."/>
            <person name="Usie A."/>
            <person name="Barbosa P."/>
            <person name="Barros P.M."/>
            <person name="Capote T."/>
            <person name="Chaves I."/>
            <person name="Simoes F."/>
            <person name="Abreu I."/>
            <person name="Carrasquinho I."/>
            <person name="Faro C."/>
            <person name="Guimaraes J.B."/>
            <person name="Mendonca D."/>
            <person name="Nobrega F."/>
            <person name="Rodrigues L."/>
            <person name="Saibo N.J.M."/>
            <person name="Varela M.C."/>
            <person name="Egas C."/>
            <person name="Matos J."/>
            <person name="Miguel C.M."/>
            <person name="Oliveira M.M."/>
            <person name="Ricardo C.P."/>
            <person name="Goncalves S."/>
        </authorList>
    </citation>
    <scope>NUCLEOTIDE SEQUENCE [LARGE SCALE GENOMIC DNA]</scope>
    <source>
        <strain evidence="4">cv. HL8</strain>
    </source>
</reference>
<dbReference type="PANTHER" id="PTHR10353">
    <property type="entry name" value="GLYCOSYL HYDROLASE"/>
    <property type="match status" value="1"/>
</dbReference>
<dbReference type="SUPFAM" id="SSF51445">
    <property type="entry name" value="(Trans)glycosidases"/>
    <property type="match status" value="1"/>
</dbReference>
<dbReference type="PRINTS" id="PR00131">
    <property type="entry name" value="GLHYDRLASE1"/>
</dbReference>
<proteinExistence type="inferred from homology"/>
<dbReference type="InterPro" id="IPR001360">
    <property type="entry name" value="Glyco_hydro_1"/>
</dbReference>
<protein>
    <submittedName>
        <fullName evidence="3">Beta-glucosidase 24</fullName>
    </submittedName>
</protein>
<evidence type="ECO:0000313" key="4">
    <source>
        <dbReference type="Proteomes" id="UP000237347"/>
    </source>
</evidence>
<dbReference type="EMBL" id="PKMF04000226">
    <property type="protein sequence ID" value="KAK7842114.1"/>
    <property type="molecule type" value="Genomic_DNA"/>
</dbReference>
<comment type="similarity">
    <text evidence="1 2">Belongs to the glycosyl hydrolase 1 family.</text>
</comment>
<dbReference type="InterPro" id="IPR017853">
    <property type="entry name" value="GH"/>
</dbReference>
<evidence type="ECO:0000313" key="3">
    <source>
        <dbReference type="EMBL" id="KAK7842114.1"/>
    </source>
</evidence>
<accession>A0AAW0KUA6</accession>
<organism evidence="3 4">
    <name type="scientific">Quercus suber</name>
    <name type="common">Cork oak</name>
    <dbReference type="NCBI Taxonomy" id="58331"/>
    <lineage>
        <taxon>Eukaryota</taxon>
        <taxon>Viridiplantae</taxon>
        <taxon>Streptophyta</taxon>
        <taxon>Embryophyta</taxon>
        <taxon>Tracheophyta</taxon>
        <taxon>Spermatophyta</taxon>
        <taxon>Magnoliopsida</taxon>
        <taxon>eudicotyledons</taxon>
        <taxon>Gunneridae</taxon>
        <taxon>Pentapetalae</taxon>
        <taxon>rosids</taxon>
        <taxon>fabids</taxon>
        <taxon>Fagales</taxon>
        <taxon>Fagaceae</taxon>
        <taxon>Quercus</taxon>
    </lineage>
</organism>
<evidence type="ECO:0000256" key="1">
    <source>
        <dbReference type="ARBA" id="ARBA00010838"/>
    </source>
</evidence>
<dbReference type="AlphaFoldDB" id="A0AAW0KUA6"/>
<dbReference type="Gene3D" id="3.20.20.80">
    <property type="entry name" value="Glycosidases"/>
    <property type="match status" value="2"/>
</dbReference>
<sequence>MNTARLRCNGSLSGGINQEGIDHYNNLINELLLNGITPFVTIFHFDSPQALQEKYGGFLSRSIMFMEPLVFGHYPSIMRSLVKDRLPTFTKEEEIMVKGSFDFIGINYYTSRYAKNLQPDPHATPEYSTDYLTNTTAYKDGIPIGPLAPGNSFIYIYPIGLQKLLEFMNLEYQSPTIYITENGITEKRDDSLEVTEALKDPYRINNILQHLLKIHAAMQNGVNVKGYFYWSLFDDFEWGDGYRLRFGLYYIDFKDNLKRIPKQSALWYKDFIL</sequence>
<dbReference type="Pfam" id="PF00232">
    <property type="entry name" value="Glyco_hydro_1"/>
    <property type="match status" value="2"/>
</dbReference>
<dbReference type="GO" id="GO:0008422">
    <property type="term" value="F:beta-glucosidase activity"/>
    <property type="evidence" value="ECO:0007669"/>
    <property type="project" value="TreeGrafter"/>
</dbReference>
<dbReference type="GO" id="GO:0005975">
    <property type="term" value="P:carbohydrate metabolic process"/>
    <property type="evidence" value="ECO:0007669"/>
    <property type="project" value="InterPro"/>
</dbReference>
<evidence type="ECO:0000256" key="2">
    <source>
        <dbReference type="RuleBase" id="RU003690"/>
    </source>
</evidence>
<keyword evidence="4" id="KW-1185">Reference proteome</keyword>
<gene>
    <name evidence="3" type="primary">BGLU24</name>
    <name evidence="3" type="ORF">CFP56_014306</name>
</gene>